<feature type="domain" description="NADH:quinone oxidoreductase/Mrp antiporter transmembrane" evidence="7">
    <location>
        <begin position="135"/>
        <end position="410"/>
    </location>
</feature>
<dbReference type="GeneID" id="7988822"/>
<feature type="transmembrane region" description="Helical" evidence="6">
    <location>
        <begin position="207"/>
        <end position="228"/>
    </location>
</feature>
<dbReference type="OrthoDB" id="98702at2157"/>
<evidence type="ECO:0000313" key="8">
    <source>
        <dbReference type="EMBL" id="ACS32749.1"/>
    </source>
</evidence>
<evidence type="ECO:0000256" key="3">
    <source>
        <dbReference type="ARBA" id="ARBA00022692"/>
    </source>
</evidence>
<feature type="transmembrane region" description="Helical" evidence="6">
    <location>
        <begin position="141"/>
        <end position="160"/>
    </location>
</feature>
<feature type="transmembrane region" description="Helical" evidence="6">
    <location>
        <begin position="330"/>
        <end position="351"/>
    </location>
</feature>
<keyword evidence="4 6" id="KW-1133">Transmembrane helix</keyword>
<dbReference type="PATRIC" id="fig|593117.10.peg.250"/>
<evidence type="ECO:0000256" key="2">
    <source>
        <dbReference type="ARBA" id="ARBA00022475"/>
    </source>
</evidence>
<feature type="transmembrane region" description="Helical" evidence="6">
    <location>
        <begin position="371"/>
        <end position="390"/>
    </location>
</feature>
<keyword evidence="5 6" id="KW-0472">Membrane</keyword>
<dbReference type="EMBL" id="CP001398">
    <property type="protein sequence ID" value="ACS32749.1"/>
    <property type="molecule type" value="Genomic_DNA"/>
</dbReference>
<dbReference type="GO" id="GO:0016491">
    <property type="term" value="F:oxidoreductase activity"/>
    <property type="evidence" value="ECO:0007669"/>
    <property type="project" value="UniProtKB-KW"/>
</dbReference>
<keyword evidence="8" id="KW-0560">Oxidoreductase</keyword>
<evidence type="ECO:0000313" key="9">
    <source>
        <dbReference type="Proteomes" id="UP000001488"/>
    </source>
</evidence>
<feature type="transmembrane region" description="Helical" evidence="6">
    <location>
        <begin position="166"/>
        <end position="187"/>
    </location>
</feature>
<dbReference type="KEGG" id="tga:TGAM_0247"/>
<dbReference type="RefSeq" id="WP_015857868.1">
    <property type="nucleotide sequence ID" value="NC_012804.1"/>
</dbReference>
<keyword evidence="2" id="KW-1003">Cell membrane</keyword>
<dbReference type="PRINTS" id="PR01434">
    <property type="entry name" value="NADHDHGNASE5"/>
</dbReference>
<dbReference type="PaxDb" id="593117-TGAM_0247"/>
<dbReference type="Proteomes" id="UP000001488">
    <property type="component" value="Chromosome"/>
</dbReference>
<keyword evidence="9" id="KW-1185">Reference proteome</keyword>
<dbReference type="HOGENOM" id="CLU_007100_0_1_2"/>
<feature type="transmembrane region" description="Helical" evidence="6">
    <location>
        <begin position="31"/>
        <end position="50"/>
    </location>
</feature>
<evidence type="ECO:0000256" key="5">
    <source>
        <dbReference type="ARBA" id="ARBA00023136"/>
    </source>
</evidence>
<protein>
    <submittedName>
        <fullName evidence="8">Formate hydrogenlyase I subunit C (Mhy1C)</fullName>
        <ecNumber evidence="8">1.6.5.3</ecNumber>
    </submittedName>
</protein>
<dbReference type="GO" id="GO:0016829">
    <property type="term" value="F:lyase activity"/>
    <property type="evidence" value="ECO:0007669"/>
    <property type="project" value="UniProtKB-KW"/>
</dbReference>
<evidence type="ECO:0000256" key="6">
    <source>
        <dbReference type="SAM" id="Phobius"/>
    </source>
</evidence>
<dbReference type="STRING" id="593117.TGAM_0247"/>
<dbReference type="eggNOG" id="arCOG01539">
    <property type="taxonomic scope" value="Archaea"/>
</dbReference>
<accession>C5A3D7</accession>
<evidence type="ECO:0000256" key="4">
    <source>
        <dbReference type="ARBA" id="ARBA00022989"/>
    </source>
</evidence>
<evidence type="ECO:0000259" key="7">
    <source>
        <dbReference type="Pfam" id="PF00361"/>
    </source>
</evidence>
<dbReference type="InterPro" id="IPR050586">
    <property type="entry name" value="CPA3_Na-H_Antiporter_D"/>
</dbReference>
<sequence>MNGTVFIVSALLPFLLLLIYRTEGRTADGLAILITGLTLAINGFGAYAFFGSGADKVYHFSYASGNKLGEVFGLNVDVASVLMGFVSILTAFLLVLYAADYLGPSNRGFPLNEGKGRFYALLGLLVGSSMAFIYSTNLVQFAIFLELMAVALFYLVNFHGNAEGKALKAFLVLNLGVFLLLLSIVLLGNGQELANMGSLSQSTKDKVFAILTFAAFAMSSQFFFYSWLPDATAGPVPASAYIHAASVVPLGSFMLFRVIQYMNPGRGDFWLLGALTVALILLMMIYYPLQRDAKRLIAYSTIGQTGVSYITLAYALLGHDVGLQIAIYQVVNHAFVKALAFMSVGAFVYSLGTTDLKGIRGIKRSLPWASVAWFLSFLGLAGVLPLGLFFSKAFTIMSTREIGGIASWLFPAVVLFDAAIFLVVVLLWFREIFFGEPEPRAETGEPKLMIAAMVVLILIGIVAPWITLDVVMKISFMG</sequence>
<reference evidence="8 9" key="1">
    <citation type="journal article" date="2007" name="Genome Biol.">
        <title>Genome analysis and genome-wide proteomics of Thermococcus gammatolerans, the most radioresistant organism known amongst the Archaea.</title>
        <authorList>
            <person name="Zivanovic Y."/>
            <person name="Armengaud J."/>
            <person name="Lagorce A."/>
            <person name="Leplat C."/>
            <person name="Guerin P."/>
            <person name="Dutertre M."/>
            <person name="Anthouard V."/>
            <person name="Forterre P."/>
            <person name="Wincker P."/>
            <person name="Confalonieri F."/>
        </authorList>
    </citation>
    <scope>NUCLEOTIDE SEQUENCE [LARGE SCALE GENOMIC DNA]</scope>
    <source>
        <strain evidence="9">DSM 15229 / JCM 11827 / EJ3</strain>
    </source>
</reference>
<dbReference type="InterPro" id="IPR001750">
    <property type="entry name" value="ND/Mrp_TM"/>
</dbReference>
<keyword evidence="3 6" id="KW-0812">Transmembrane</keyword>
<feature type="transmembrane region" description="Helical" evidence="6">
    <location>
        <begin position="296"/>
        <end position="318"/>
    </location>
</feature>
<keyword evidence="8" id="KW-0456">Lyase</keyword>
<evidence type="ECO:0000256" key="1">
    <source>
        <dbReference type="ARBA" id="ARBA00004651"/>
    </source>
</evidence>
<gene>
    <name evidence="8" type="primary">mhy1C</name>
    <name evidence="8" type="ordered locus">TGAM_0247</name>
</gene>
<dbReference type="EC" id="1.6.5.3" evidence="8"/>
<feature type="transmembrane region" description="Helical" evidence="6">
    <location>
        <begin position="270"/>
        <end position="290"/>
    </location>
</feature>
<feature type="transmembrane region" description="Helical" evidence="6">
    <location>
        <begin position="448"/>
        <end position="468"/>
    </location>
</feature>
<proteinExistence type="predicted"/>
<dbReference type="PANTHER" id="PTHR42703">
    <property type="entry name" value="NADH DEHYDROGENASE"/>
    <property type="match status" value="1"/>
</dbReference>
<comment type="subcellular location">
    <subcellularLocation>
        <location evidence="1">Cell membrane</location>
        <topology evidence="1">Multi-pass membrane protein</topology>
    </subcellularLocation>
</comment>
<feature type="transmembrane region" description="Helical" evidence="6">
    <location>
        <begin position="402"/>
        <end position="428"/>
    </location>
</feature>
<dbReference type="PANTHER" id="PTHR42703:SF1">
    <property type="entry name" value="NA(+)_H(+) ANTIPORTER SUBUNIT D1"/>
    <property type="match status" value="1"/>
</dbReference>
<dbReference type="Pfam" id="PF00361">
    <property type="entry name" value="Proton_antipo_M"/>
    <property type="match status" value="1"/>
</dbReference>
<feature type="transmembrane region" description="Helical" evidence="6">
    <location>
        <begin position="240"/>
        <end position="258"/>
    </location>
</feature>
<dbReference type="GO" id="GO:0005886">
    <property type="term" value="C:plasma membrane"/>
    <property type="evidence" value="ECO:0007669"/>
    <property type="project" value="UniProtKB-SubCell"/>
</dbReference>
<dbReference type="NCBIfam" id="NF005097">
    <property type="entry name" value="PRK06525.1"/>
    <property type="match status" value="1"/>
</dbReference>
<name>C5A3D7_THEGJ</name>
<organism evidence="8 9">
    <name type="scientific">Thermococcus gammatolerans (strain DSM 15229 / JCM 11827 / EJ3)</name>
    <dbReference type="NCBI Taxonomy" id="593117"/>
    <lineage>
        <taxon>Archaea</taxon>
        <taxon>Methanobacteriati</taxon>
        <taxon>Methanobacteriota</taxon>
        <taxon>Thermococci</taxon>
        <taxon>Thermococcales</taxon>
        <taxon>Thermococcaceae</taxon>
        <taxon>Thermococcus</taxon>
    </lineage>
</organism>
<dbReference type="AlphaFoldDB" id="C5A3D7"/>
<feature type="transmembrane region" description="Helical" evidence="6">
    <location>
        <begin position="118"/>
        <end position="134"/>
    </location>
</feature>
<feature type="transmembrane region" description="Helical" evidence="6">
    <location>
        <begin position="71"/>
        <end position="98"/>
    </location>
</feature>